<organism evidence="5 6">
    <name type="scientific">Diploscapter pachys</name>
    <dbReference type="NCBI Taxonomy" id="2018661"/>
    <lineage>
        <taxon>Eukaryota</taxon>
        <taxon>Metazoa</taxon>
        <taxon>Ecdysozoa</taxon>
        <taxon>Nematoda</taxon>
        <taxon>Chromadorea</taxon>
        <taxon>Rhabditida</taxon>
        <taxon>Rhabditina</taxon>
        <taxon>Rhabditomorpha</taxon>
        <taxon>Rhabditoidea</taxon>
        <taxon>Rhabditidae</taxon>
        <taxon>Diploscapter</taxon>
    </lineage>
</organism>
<dbReference type="GO" id="GO:0016787">
    <property type="term" value="F:hydrolase activity"/>
    <property type="evidence" value="ECO:0007669"/>
    <property type="project" value="TreeGrafter"/>
</dbReference>
<dbReference type="Gene3D" id="2.120.10.30">
    <property type="entry name" value="TolB, C-terminal domain"/>
    <property type="match status" value="1"/>
</dbReference>
<evidence type="ECO:0000313" key="5">
    <source>
        <dbReference type="EMBL" id="PAV65647.1"/>
    </source>
</evidence>
<dbReference type="AlphaFoldDB" id="A0A2A2JVD9"/>
<accession>A0A2A2JVD9</accession>
<dbReference type="PANTHER" id="PTHR10426:SF124">
    <property type="entry name" value="STRICTOSIDINE SYNTHASE CONSERVED REGION DOMAIN-CONTAINING PROTEIN"/>
    <property type="match status" value="1"/>
</dbReference>
<dbReference type="Proteomes" id="UP000218231">
    <property type="component" value="Unassembled WGS sequence"/>
</dbReference>
<keyword evidence="3" id="KW-0812">Transmembrane</keyword>
<evidence type="ECO:0000256" key="3">
    <source>
        <dbReference type="SAM" id="Phobius"/>
    </source>
</evidence>
<evidence type="ECO:0000256" key="1">
    <source>
        <dbReference type="ARBA" id="ARBA00009191"/>
    </source>
</evidence>
<keyword evidence="3" id="KW-1133">Transmembrane helix</keyword>
<evidence type="ECO:0000256" key="2">
    <source>
        <dbReference type="ARBA" id="ARBA00023180"/>
    </source>
</evidence>
<dbReference type="OrthoDB" id="5307922at2759"/>
<feature type="domain" description="Strictosidine synthase conserved region" evidence="4">
    <location>
        <begin position="212"/>
        <end position="292"/>
    </location>
</feature>
<comment type="caution">
    <text evidence="5">The sequence shown here is derived from an EMBL/GenBank/DDBJ whole genome shotgun (WGS) entry which is preliminary data.</text>
</comment>
<comment type="similarity">
    <text evidence="1">Belongs to the strictosidine synthase family.</text>
</comment>
<evidence type="ECO:0000313" key="6">
    <source>
        <dbReference type="Proteomes" id="UP000218231"/>
    </source>
</evidence>
<feature type="transmembrane region" description="Helical" evidence="3">
    <location>
        <begin position="38"/>
        <end position="60"/>
    </location>
</feature>
<dbReference type="PANTHER" id="PTHR10426">
    <property type="entry name" value="STRICTOSIDINE SYNTHASE-RELATED"/>
    <property type="match status" value="1"/>
</dbReference>
<keyword evidence="6" id="KW-1185">Reference proteome</keyword>
<reference evidence="5 6" key="1">
    <citation type="journal article" date="2017" name="Curr. Biol.">
        <title>Genome architecture and evolution of a unichromosomal asexual nematode.</title>
        <authorList>
            <person name="Fradin H."/>
            <person name="Zegar C."/>
            <person name="Gutwein M."/>
            <person name="Lucas J."/>
            <person name="Kovtun M."/>
            <person name="Corcoran D."/>
            <person name="Baugh L.R."/>
            <person name="Kiontke K."/>
            <person name="Gunsalus K."/>
            <person name="Fitch D.H."/>
            <person name="Piano F."/>
        </authorList>
    </citation>
    <scope>NUCLEOTIDE SEQUENCE [LARGE SCALE GENOMIC DNA]</scope>
    <source>
        <strain evidence="5">PF1309</strain>
    </source>
</reference>
<dbReference type="SUPFAM" id="SSF63829">
    <property type="entry name" value="Calcium-dependent phosphotriesterase"/>
    <property type="match status" value="1"/>
</dbReference>
<name>A0A2A2JVD9_9BILA</name>
<dbReference type="InterPro" id="IPR011042">
    <property type="entry name" value="6-blade_b-propeller_TolB-like"/>
</dbReference>
<keyword evidence="2" id="KW-0325">Glycoprotein</keyword>
<gene>
    <name evidence="5" type="ORF">WR25_12738</name>
</gene>
<dbReference type="STRING" id="2018661.A0A2A2JVD9"/>
<dbReference type="GO" id="GO:0012505">
    <property type="term" value="C:endomembrane system"/>
    <property type="evidence" value="ECO:0007669"/>
    <property type="project" value="TreeGrafter"/>
</dbReference>
<evidence type="ECO:0000259" key="4">
    <source>
        <dbReference type="Pfam" id="PF03088"/>
    </source>
</evidence>
<proteinExistence type="inferred from homology"/>
<keyword evidence="3" id="KW-0472">Membrane</keyword>
<sequence>MKKTKIDEKDKKKLIERLKSEGKINKPDPSTLHGVALWGWYVGAVIASLLIALTLTFYVVPSKIQAVSFRLPDPIPLTGVLKENNRLTDAELLLENQIFGPECIAVDKQKGFVYTALKTGYICEIDIKQNPAKIIRSVRLNKLEECDGTYSSMPKCGRPLALRFAETGELFVLDAYSGLYMLNFAAEKVSHLLLGGAEITNDETAAPIRYLNDFDFLPDGRIVISEASNKFDDRDHLYELFEHRPNGRLLVFDPKKEELKVLLNDLYFPNGIQVIKGKVYFSELGMARIIKYSPSSGKSEVVIDALPGYPDNIRLASDGNLWVPLPARRSTKDHYIEEHPALREFMTKAI</sequence>
<protein>
    <recommendedName>
        <fullName evidence="4">Strictosidine synthase conserved region domain-containing protein</fullName>
    </recommendedName>
</protein>
<dbReference type="Pfam" id="PF03088">
    <property type="entry name" value="Str_synth"/>
    <property type="match status" value="1"/>
</dbReference>
<dbReference type="Pfam" id="PF20067">
    <property type="entry name" value="SSL_N"/>
    <property type="match status" value="1"/>
</dbReference>
<dbReference type="EMBL" id="LIAE01010200">
    <property type="protein sequence ID" value="PAV65647.1"/>
    <property type="molecule type" value="Genomic_DNA"/>
</dbReference>
<dbReference type="InterPro" id="IPR018119">
    <property type="entry name" value="Strictosidine_synth_cons-reg"/>
</dbReference>